<evidence type="ECO:0000313" key="3">
    <source>
        <dbReference type="Proteomes" id="UP001283361"/>
    </source>
</evidence>
<gene>
    <name evidence="2" type="ORF">RRG08_011803</name>
</gene>
<name>A0AAE1DYB7_9GAST</name>
<accession>A0AAE1DYB7</accession>
<organism evidence="2 3">
    <name type="scientific">Elysia crispata</name>
    <name type="common">lettuce slug</name>
    <dbReference type="NCBI Taxonomy" id="231223"/>
    <lineage>
        <taxon>Eukaryota</taxon>
        <taxon>Metazoa</taxon>
        <taxon>Spiralia</taxon>
        <taxon>Lophotrochozoa</taxon>
        <taxon>Mollusca</taxon>
        <taxon>Gastropoda</taxon>
        <taxon>Heterobranchia</taxon>
        <taxon>Euthyneura</taxon>
        <taxon>Panpulmonata</taxon>
        <taxon>Sacoglossa</taxon>
        <taxon>Placobranchoidea</taxon>
        <taxon>Plakobranchidae</taxon>
        <taxon>Elysia</taxon>
    </lineage>
</organism>
<evidence type="ECO:0000313" key="2">
    <source>
        <dbReference type="EMBL" id="KAK3787546.1"/>
    </source>
</evidence>
<dbReference type="EMBL" id="JAWDGP010001861">
    <property type="protein sequence ID" value="KAK3787546.1"/>
    <property type="molecule type" value="Genomic_DNA"/>
</dbReference>
<feature type="compositionally biased region" description="Polar residues" evidence="1">
    <location>
        <begin position="21"/>
        <end position="41"/>
    </location>
</feature>
<sequence>MHPPNQPNPRLHLPKPAPPGQKSTALTRVQSSEDPPTTRGCQSVGLAVALTWTVSEFCRTEVIRAY</sequence>
<comment type="caution">
    <text evidence="2">The sequence shown here is derived from an EMBL/GenBank/DDBJ whole genome shotgun (WGS) entry which is preliminary data.</text>
</comment>
<evidence type="ECO:0000256" key="1">
    <source>
        <dbReference type="SAM" id="MobiDB-lite"/>
    </source>
</evidence>
<dbReference type="AlphaFoldDB" id="A0AAE1DYB7"/>
<protein>
    <submittedName>
        <fullName evidence="2">Uncharacterized protein</fullName>
    </submittedName>
</protein>
<keyword evidence="3" id="KW-1185">Reference proteome</keyword>
<reference evidence="2" key="1">
    <citation type="journal article" date="2023" name="G3 (Bethesda)">
        <title>A reference genome for the long-term kleptoplast-retaining sea slug Elysia crispata morphotype clarki.</title>
        <authorList>
            <person name="Eastman K.E."/>
            <person name="Pendleton A.L."/>
            <person name="Shaikh M.A."/>
            <person name="Suttiyut T."/>
            <person name="Ogas R."/>
            <person name="Tomko P."/>
            <person name="Gavelis G."/>
            <person name="Widhalm J.R."/>
            <person name="Wisecaver J.H."/>
        </authorList>
    </citation>
    <scope>NUCLEOTIDE SEQUENCE</scope>
    <source>
        <strain evidence="2">ECLA1</strain>
    </source>
</reference>
<proteinExistence type="predicted"/>
<dbReference type="Proteomes" id="UP001283361">
    <property type="component" value="Unassembled WGS sequence"/>
</dbReference>
<feature type="region of interest" description="Disordered" evidence="1">
    <location>
        <begin position="1"/>
        <end position="41"/>
    </location>
</feature>